<proteinExistence type="predicted"/>
<sequence>MTNEGQVDICNLTISIAGLDTATYKTPAWLPTYPKDKSFKAGTYFPFTAILPINADSLASYRYPTVDVRTGFFACDAALRALPEDQVVPAPGTSRSSIEADDDFPGSNSGNSNNFGSKIRWSGLRTSAGAQMDCLGTCLANLHKQGDDCAAAAYVLHSGCLQNCPDTVPQWMVDACTKASCAAAQCALKTSASGPRRGGVGGSFAYFYYLMLGLIVYVGLWSLRNEGSF</sequence>
<dbReference type="EMBL" id="AZIL01000177">
    <property type="protein sequence ID" value="EWM29193.1"/>
    <property type="molecule type" value="Genomic_DNA"/>
</dbReference>
<feature type="region of interest" description="Disordered" evidence="1">
    <location>
        <begin position="86"/>
        <end position="112"/>
    </location>
</feature>
<reference evidence="3 4" key="1">
    <citation type="journal article" date="2014" name="Mol. Plant">
        <title>Chromosome Scale Genome Assembly and Transcriptome Profiling of Nannochloropsis gaditana in Nitrogen Depletion.</title>
        <authorList>
            <person name="Corteggiani Carpinelli E."/>
            <person name="Telatin A."/>
            <person name="Vitulo N."/>
            <person name="Forcato C."/>
            <person name="D'Angelo M."/>
            <person name="Schiavon R."/>
            <person name="Vezzi A."/>
            <person name="Giacometti G.M."/>
            <person name="Morosinotto T."/>
            <person name="Valle G."/>
        </authorList>
    </citation>
    <scope>NUCLEOTIDE SEQUENCE [LARGE SCALE GENOMIC DNA]</scope>
    <source>
        <strain evidence="3 4">B-31</strain>
    </source>
</reference>
<keyword evidence="2" id="KW-1133">Transmembrane helix</keyword>
<comment type="caution">
    <text evidence="3">The sequence shown here is derived from an EMBL/GenBank/DDBJ whole genome shotgun (WGS) entry which is preliminary data.</text>
</comment>
<accession>W7U0B2</accession>
<keyword evidence="2" id="KW-0472">Membrane</keyword>
<evidence type="ECO:0000256" key="2">
    <source>
        <dbReference type="SAM" id="Phobius"/>
    </source>
</evidence>
<evidence type="ECO:0000313" key="3">
    <source>
        <dbReference type="EMBL" id="EWM29193.1"/>
    </source>
</evidence>
<evidence type="ECO:0000313" key="4">
    <source>
        <dbReference type="Proteomes" id="UP000019335"/>
    </source>
</evidence>
<gene>
    <name evidence="3" type="ORF">Naga_100007g25</name>
</gene>
<keyword evidence="2" id="KW-0812">Transmembrane</keyword>
<keyword evidence="4" id="KW-1185">Reference proteome</keyword>
<organism evidence="3 4">
    <name type="scientific">Nannochloropsis gaditana</name>
    <dbReference type="NCBI Taxonomy" id="72520"/>
    <lineage>
        <taxon>Eukaryota</taxon>
        <taxon>Sar</taxon>
        <taxon>Stramenopiles</taxon>
        <taxon>Ochrophyta</taxon>
        <taxon>Eustigmatophyceae</taxon>
        <taxon>Eustigmatales</taxon>
        <taxon>Monodopsidaceae</taxon>
        <taxon>Nannochloropsis</taxon>
    </lineage>
</organism>
<evidence type="ECO:0000256" key="1">
    <source>
        <dbReference type="SAM" id="MobiDB-lite"/>
    </source>
</evidence>
<protein>
    <submittedName>
        <fullName evidence="3">Uncharacterized protein</fullName>
    </submittedName>
</protein>
<name>W7U0B2_9STRA</name>
<dbReference type="Proteomes" id="UP000019335">
    <property type="component" value="Chromosome 3"/>
</dbReference>
<dbReference type="AlphaFoldDB" id="W7U0B2"/>
<feature type="transmembrane region" description="Helical" evidence="2">
    <location>
        <begin position="206"/>
        <end position="223"/>
    </location>
</feature>